<keyword evidence="1" id="KW-0812">Transmembrane</keyword>
<reference evidence="2 3" key="1">
    <citation type="journal article" date="2021" name="BMC Biol.">
        <title>Horizontally acquired antibacterial genes associated with adaptive radiation of ladybird beetles.</title>
        <authorList>
            <person name="Li H.S."/>
            <person name="Tang X.F."/>
            <person name="Huang Y.H."/>
            <person name="Xu Z.Y."/>
            <person name="Chen M.L."/>
            <person name="Du X.Y."/>
            <person name="Qiu B.Y."/>
            <person name="Chen P.T."/>
            <person name="Zhang W."/>
            <person name="Slipinski A."/>
            <person name="Escalona H.E."/>
            <person name="Waterhouse R.M."/>
            <person name="Zwick A."/>
            <person name="Pang H."/>
        </authorList>
    </citation>
    <scope>NUCLEOTIDE SEQUENCE [LARGE SCALE GENOMIC DNA]</scope>
    <source>
        <strain evidence="2">SYSU2018</strain>
    </source>
</reference>
<feature type="transmembrane region" description="Helical" evidence="1">
    <location>
        <begin position="6"/>
        <end position="24"/>
    </location>
</feature>
<dbReference type="AlphaFoldDB" id="A0ABD2N6H3"/>
<organism evidence="2 3">
    <name type="scientific">Cryptolaemus montrouzieri</name>
    <dbReference type="NCBI Taxonomy" id="559131"/>
    <lineage>
        <taxon>Eukaryota</taxon>
        <taxon>Metazoa</taxon>
        <taxon>Ecdysozoa</taxon>
        <taxon>Arthropoda</taxon>
        <taxon>Hexapoda</taxon>
        <taxon>Insecta</taxon>
        <taxon>Pterygota</taxon>
        <taxon>Neoptera</taxon>
        <taxon>Endopterygota</taxon>
        <taxon>Coleoptera</taxon>
        <taxon>Polyphaga</taxon>
        <taxon>Cucujiformia</taxon>
        <taxon>Coccinelloidea</taxon>
        <taxon>Coccinellidae</taxon>
        <taxon>Scymninae</taxon>
        <taxon>Scymnini</taxon>
        <taxon>Cryptolaemus</taxon>
    </lineage>
</organism>
<keyword evidence="1" id="KW-0472">Membrane</keyword>
<evidence type="ECO:0000256" key="1">
    <source>
        <dbReference type="SAM" id="Phobius"/>
    </source>
</evidence>
<comment type="caution">
    <text evidence="2">The sequence shown here is derived from an EMBL/GenBank/DDBJ whole genome shotgun (WGS) entry which is preliminary data.</text>
</comment>
<evidence type="ECO:0000313" key="2">
    <source>
        <dbReference type="EMBL" id="KAL3273806.1"/>
    </source>
</evidence>
<keyword evidence="1" id="KW-1133">Transmembrane helix</keyword>
<gene>
    <name evidence="2" type="ORF">HHI36_015234</name>
</gene>
<proteinExistence type="predicted"/>
<evidence type="ECO:0000313" key="3">
    <source>
        <dbReference type="Proteomes" id="UP001516400"/>
    </source>
</evidence>
<name>A0ABD2N6H3_9CUCU</name>
<evidence type="ECO:0008006" key="4">
    <source>
        <dbReference type="Google" id="ProtNLM"/>
    </source>
</evidence>
<dbReference type="EMBL" id="JABFTP020000062">
    <property type="protein sequence ID" value="KAL3273806.1"/>
    <property type="molecule type" value="Genomic_DNA"/>
</dbReference>
<protein>
    <recommendedName>
        <fullName evidence="4">Secreted protein</fullName>
    </recommendedName>
</protein>
<sequence length="74" mass="8394">MKTQAAIPILAVFSFRSLIVILTYSQIGLTSNQTCPQDSKRKFTDFGAFYSVLDRRKPLLLHEILCLIVFVTKS</sequence>
<dbReference type="Proteomes" id="UP001516400">
    <property type="component" value="Unassembled WGS sequence"/>
</dbReference>
<keyword evidence="3" id="KW-1185">Reference proteome</keyword>
<accession>A0ABD2N6H3</accession>